<feature type="compositionally biased region" description="Basic and acidic residues" evidence="1">
    <location>
        <begin position="328"/>
        <end position="337"/>
    </location>
</feature>
<dbReference type="Proteomes" id="UP000192223">
    <property type="component" value="Unplaced"/>
</dbReference>
<dbReference type="GeneID" id="108733616"/>
<dbReference type="AlphaFoldDB" id="A0A1W4WK15"/>
<keyword evidence="2" id="KW-0472">Membrane</keyword>
<feature type="compositionally biased region" description="Basic and acidic residues" evidence="1">
    <location>
        <begin position="350"/>
        <end position="366"/>
    </location>
</feature>
<proteinExistence type="predicted"/>
<dbReference type="InParanoid" id="A0A1W4WK15"/>
<feature type="transmembrane region" description="Helical" evidence="2">
    <location>
        <begin position="16"/>
        <end position="34"/>
    </location>
</feature>
<dbReference type="OrthoDB" id="6819313at2759"/>
<gene>
    <name evidence="4" type="primary">LOC108733616</name>
</gene>
<evidence type="ECO:0000256" key="2">
    <source>
        <dbReference type="SAM" id="Phobius"/>
    </source>
</evidence>
<evidence type="ECO:0000313" key="3">
    <source>
        <dbReference type="Proteomes" id="UP000192223"/>
    </source>
</evidence>
<reference evidence="4" key="1">
    <citation type="submission" date="2025-08" db="UniProtKB">
        <authorList>
            <consortium name="RefSeq"/>
        </authorList>
    </citation>
    <scope>IDENTIFICATION</scope>
    <source>
        <tissue evidence="4">Entire body</tissue>
    </source>
</reference>
<evidence type="ECO:0000256" key="1">
    <source>
        <dbReference type="SAM" id="MobiDB-lite"/>
    </source>
</evidence>
<protein>
    <submittedName>
        <fullName evidence="4">Uncharacterized protein LOC108733616</fullName>
    </submittedName>
</protein>
<keyword evidence="2" id="KW-1133">Transmembrane helix</keyword>
<feature type="region of interest" description="Disordered" evidence="1">
    <location>
        <begin position="321"/>
        <end position="366"/>
    </location>
</feature>
<sequence>MNTIGHLFGLTKATEVLIVTLVGICCTIFDASILDLNTNLGKVWSVSLDPDKFSQNSQMFIKYLLSGIVLVRTFSVHLYLAFYIVMLWPAVFEERPNLLLPWLTVGAVKSLGMGFFAFTAGMYACFVYGAWRPACIDFFFAQIIDNAPSMYAWIIVLSYYRDLKSLTFGGLEKNLDKTNNIPDELVIRRRMARSINADPLIDNKNENFNNRVRSETSTIESRSLDSLLVRISNDGYVEGNVSSEVFAPSDEDPKIVNYVQRTIKVLDITDSDIQRAKMQQRNRCPLPSSGHLLQLLDSNVQKTANESIWMSQDGALQRNRLHGAEVSNKTDKVKETVESFPQESTEIEDSESKSPKMEEKKEVRKINGILERRRPIQKQTEQQICNEEVTTVKKPLTNPNEDKITAKRENLIQKAGTMFKILHTDVEEDKRSRLTPSATSSHYFSGSSVFSYTMSTFVHQFVRDIECEVEKKGNSDKEMLIDESEIYTTNYERDGSQLTSDSESAELELYHSSVMHSACCSKIIQPVDGIIYLGFEGKCYTTSSGYPKPEETISKTETLTHKQPLSVELNMASPQDFLEHLNQDEPIKLRKRNKLLPKYVNDGYTQDYLKKLCKTNILNEKSVNDQC</sequence>
<feature type="transmembrane region" description="Helical" evidence="2">
    <location>
        <begin position="111"/>
        <end position="131"/>
    </location>
</feature>
<feature type="transmembrane region" description="Helical" evidence="2">
    <location>
        <begin position="63"/>
        <end position="91"/>
    </location>
</feature>
<keyword evidence="2" id="KW-0812">Transmembrane</keyword>
<evidence type="ECO:0000313" key="4">
    <source>
        <dbReference type="RefSeq" id="XP_018320360.1"/>
    </source>
</evidence>
<accession>A0A1W4WK15</accession>
<dbReference type="KEGG" id="apln:108733616"/>
<name>A0A1W4WK15_AGRPL</name>
<feature type="transmembrane region" description="Helical" evidence="2">
    <location>
        <begin position="138"/>
        <end position="160"/>
    </location>
</feature>
<keyword evidence="3" id="KW-1185">Reference proteome</keyword>
<organism evidence="3 4">
    <name type="scientific">Agrilus planipennis</name>
    <name type="common">Emerald ash borer</name>
    <name type="synonym">Agrilus marcopoli</name>
    <dbReference type="NCBI Taxonomy" id="224129"/>
    <lineage>
        <taxon>Eukaryota</taxon>
        <taxon>Metazoa</taxon>
        <taxon>Ecdysozoa</taxon>
        <taxon>Arthropoda</taxon>
        <taxon>Hexapoda</taxon>
        <taxon>Insecta</taxon>
        <taxon>Pterygota</taxon>
        <taxon>Neoptera</taxon>
        <taxon>Endopterygota</taxon>
        <taxon>Coleoptera</taxon>
        <taxon>Polyphaga</taxon>
        <taxon>Elateriformia</taxon>
        <taxon>Buprestoidea</taxon>
        <taxon>Buprestidae</taxon>
        <taxon>Agrilinae</taxon>
        <taxon>Agrilus</taxon>
    </lineage>
</organism>
<dbReference type="RefSeq" id="XP_018320360.1">
    <property type="nucleotide sequence ID" value="XM_018464858.1"/>
</dbReference>